<evidence type="ECO:0000256" key="27">
    <source>
        <dbReference type="SAM" id="SignalP"/>
    </source>
</evidence>
<comment type="function">
    <text evidence="22">Receptor kinase that detects X.oryzae pv. oryzae protein Ax21 to promote innate immunity. Following X.oryzae pv. oryzae protein Ax21 detection, undergoes cleavage, releasing the processed protein kinase Xa21 chain.</text>
</comment>
<evidence type="ECO:0000256" key="4">
    <source>
        <dbReference type="ARBA" id="ARBA00012513"/>
    </source>
</evidence>
<reference evidence="29 30" key="1">
    <citation type="submission" date="2024-02" db="EMBL/GenBank/DDBJ databases">
        <title>High-quality chromosome-scale genome assembly of Pensacola bahiagrass (Paspalum notatum Flugge var. saurae).</title>
        <authorList>
            <person name="Vega J.M."/>
            <person name="Podio M."/>
            <person name="Orjuela J."/>
            <person name="Siena L.A."/>
            <person name="Pessino S.C."/>
            <person name="Combes M.C."/>
            <person name="Mariac C."/>
            <person name="Albertini E."/>
            <person name="Pupilli F."/>
            <person name="Ortiz J.P.A."/>
            <person name="Leblanc O."/>
        </authorList>
    </citation>
    <scope>NUCLEOTIDE SEQUENCE [LARGE SCALE GENOMIC DNA]</scope>
    <source>
        <strain evidence="29">R1</strain>
        <tissue evidence="29">Leaf</tissue>
    </source>
</reference>
<evidence type="ECO:0000256" key="19">
    <source>
        <dbReference type="ARBA" id="ARBA00023180"/>
    </source>
</evidence>
<keyword evidence="6" id="KW-0723">Serine/threonine-protein kinase</keyword>
<feature type="signal peptide" evidence="27">
    <location>
        <begin position="1"/>
        <end position="28"/>
    </location>
</feature>
<evidence type="ECO:0000313" key="29">
    <source>
        <dbReference type="EMBL" id="WVZ96389.1"/>
    </source>
</evidence>
<protein>
    <recommendedName>
        <fullName evidence="24">Receptor kinase-like protein Xa21</fullName>
        <ecNumber evidence="4">2.7.11.1</ecNumber>
    </recommendedName>
</protein>
<feature type="chain" id="PRO_5042829836" description="Receptor kinase-like protein Xa21" evidence="27">
    <location>
        <begin position="29"/>
        <end position="953"/>
    </location>
</feature>
<keyword evidence="5" id="KW-1003">Cell membrane</keyword>
<dbReference type="SUPFAM" id="SSF52058">
    <property type="entry name" value="L domain-like"/>
    <property type="match status" value="1"/>
</dbReference>
<dbReference type="InterPro" id="IPR011009">
    <property type="entry name" value="Kinase-like_dom_sf"/>
</dbReference>
<keyword evidence="11 27" id="KW-0732">Signal</keyword>
<comment type="function">
    <text evidence="23">The processed protein kinase Xa21 chain released by protein cleavage after X.oryzae pv. oryzae protein Ax21 detection translocates into the nucleus where it can bind and regulate WRKY62, a transcription factor. Confers resistance to the bacterial pathogen X.oryzae pv. oryzae (Xoo).</text>
</comment>
<keyword evidence="13 25" id="KW-0547">Nucleotide-binding</keyword>
<dbReference type="PROSITE" id="PS00108">
    <property type="entry name" value="PROTEIN_KINASE_ST"/>
    <property type="match status" value="1"/>
</dbReference>
<feature type="binding site" evidence="25">
    <location>
        <position position="456"/>
    </location>
    <ligand>
        <name>ATP</name>
        <dbReference type="ChEBI" id="CHEBI:30616"/>
    </ligand>
</feature>
<dbReference type="EMBL" id="CP144754">
    <property type="protein sequence ID" value="WVZ96389.1"/>
    <property type="molecule type" value="Genomic_DNA"/>
</dbReference>
<dbReference type="Gene3D" id="1.10.510.10">
    <property type="entry name" value="Transferase(Phosphotransferase) domain 1"/>
    <property type="match status" value="1"/>
</dbReference>
<evidence type="ECO:0000256" key="17">
    <source>
        <dbReference type="ARBA" id="ARBA00023136"/>
    </source>
</evidence>
<gene>
    <name evidence="29" type="ORF">U9M48_042034</name>
</gene>
<dbReference type="InterPro" id="IPR051716">
    <property type="entry name" value="Plant_RL_S/T_kinase"/>
</dbReference>
<comment type="subcellular location">
    <subcellularLocation>
        <location evidence="1">Cell membrane</location>
        <topology evidence="1">Single-pass membrane protein</topology>
    </subcellularLocation>
    <subcellularLocation>
        <location evidence="2">Endoplasmic reticulum membrane</location>
        <topology evidence="2">Single-pass membrane protein</topology>
    </subcellularLocation>
</comment>
<dbReference type="Pfam" id="PF08263">
    <property type="entry name" value="LRRNT_2"/>
    <property type="match status" value="1"/>
</dbReference>
<keyword evidence="7" id="KW-0597">Phosphoprotein</keyword>
<keyword evidence="12" id="KW-0677">Repeat</keyword>
<dbReference type="InterPro" id="IPR013210">
    <property type="entry name" value="LRR_N_plant-typ"/>
</dbReference>
<name>A0AAQ3UQ28_PASNO</name>
<evidence type="ECO:0000256" key="26">
    <source>
        <dbReference type="SAM" id="MobiDB-lite"/>
    </source>
</evidence>
<keyword evidence="8" id="KW-0433">Leucine-rich repeat</keyword>
<comment type="catalytic activity">
    <reaction evidence="20">
        <text>L-threonyl-[protein] + ATP = O-phospho-L-threonyl-[protein] + ADP + H(+)</text>
        <dbReference type="Rhea" id="RHEA:46608"/>
        <dbReference type="Rhea" id="RHEA-COMP:11060"/>
        <dbReference type="Rhea" id="RHEA-COMP:11605"/>
        <dbReference type="ChEBI" id="CHEBI:15378"/>
        <dbReference type="ChEBI" id="CHEBI:30013"/>
        <dbReference type="ChEBI" id="CHEBI:30616"/>
        <dbReference type="ChEBI" id="CHEBI:61977"/>
        <dbReference type="ChEBI" id="CHEBI:456216"/>
        <dbReference type="EC" id="2.7.11.1"/>
    </reaction>
</comment>
<evidence type="ECO:0000256" key="15">
    <source>
        <dbReference type="ARBA" id="ARBA00022840"/>
    </source>
</evidence>
<dbReference type="PANTHER" id="PTHR48053:SF37">
    <property type="entry name" value="LEUCINE-RICH REPEAT PROTEIN KINASE FAMILY PROTEIN"/>
    <property type="match status" value="1"/>
</dbReference>
<evidence type="ECO:0000256" key="20">
    <source>
        <dbReference type="ARBA" id="ARBA00047899"/>
    </source>
</evidence>
<evidence type="ECO:0000256" key="10">
    <source>
        <dbReference type="ARBA" id="ARBA00022692"/>
    </source>
</evidence>
<evidence type="ECO:0000256" key="11">
    <source>
        <dbReference type="ARBA" id="ARBA00022729"/>
    </source>
</evidence>
<dbReference type="InterPro" id="IPR032675">
    <property type="entry name" value="LRR_dom_sf"/>
</dbReference>
<dbReference type="Gene3D" id="3.30.200.20">
    <property type="entry name" value="Phosphorylase Kinase, domain 1"/>
    <property type="match status" value="1"/>
</dbReference>
<keyword evidence="16" id="KW-1133">Transmembrane helix</keyword>
<evidence type="ECO:0000256" key="9">
    <source>
        <dbReference type="ARBA" id="ARBA00022679"/>
    </source>
</evidence>
<organism evidence="29 30">
    <name type="scientific">Paspalum notatum var. saurae</name>
    <dbReference type="NCBI Taxonomy" id="547442"/>
    <lineage>
        <taxon>Eukaryota</taxon>
        <taxon>Viridiplantae</taxon>
        <taxon>Streptophyta</taxon>
        <taxon>Embryophyta</taxon>
        <taxon>Tracheophyta</taxon>
        <taxon>Spermatophyta</taxon>
        <taxon>Magnoliopsida</taxon>
        <taxon>Liliopsida</taxon>
        <taxon>Poales</taxon>
        <taxon>Poaceae</taxon>
        <taxon>PACMAD clade</taxon>
        <taxon>Panicoideae</taxon>
        <taxon>Andropogonodae</taxon>
        <taxon>Paspaleae</taxon>
        <taxon>Paspalinae</taxon>
        <taxon>Paspalum</taxon>
    </lineage>
</organism>
<evidence type="ECO:0000256" key="23">
    <source>
        <dbReference type="ARBA" id="ARBA00056628"/>
    </source>
</evidence>
<sequence length="953" mass="102891">MLPRTLSSSLPLTIVLASLLTLDATSLGATPLHPQPNDDLETLLCLKHHLSTNPANLLPSWNNDSIQFCTWSGVTCSKRHSSRVVALDLESLDLGGQIPPCIGNLSFITRIHLPNNQLQSQIPAEIGQLSRLQYLNLSYNNLTGNIPVTLASCFRFQAIDMASNALGGSIPEGLGTLPKLSVLTLSGNYLTGKIPESLGRSTSLVSVILNNNSLTGPIPSLLANSSSLQVLALRKNHLSGTIPSTFGNFTSLLYLTLQGEIPTNIGYNLPRITTLIMQGNNFQGQIPTTLANTTNLQVINLQANTFRGIIPSFGTLPNLIQLDLGMNMLEAGDCFNGSIPKHILTLSSLAEGECVRLESLHLESNLLNGRIPESLISLRGLIEMDLSQNNLSVIFKKRNKVKQTDYPSIKDLKNFSYADLVKATNCFSSANLVGSGKYGSVYKGRLWCEEYTVAIKVFKLAQLGASESFLAECEALKNTRHRNLVKVITACSTFDSTGHEFKALILEYMPNGSLESWLYPNLNKYGLKTTLSFDSRITIAMDIASALDYLHNHCMPPVVHCDLKPSNVLLDDAMGASLADFGLAKFVHSSMRSFHHSSTSLLGPRGSIGYIAPEYGFGSKPSIEGDVYSYGIIILEMLTGKRPTDEMFTNGLNLHKFVEKSFPEKIAEVLDPCLVSSLEDADMDDNLDYKHDGTTGVKSCIMHLFKLGLSCSVETPKDRPNMHDVYAEVITIKEAGTCSRSGPRTAPAVVTAGAGHDCTAPAAITAGAGHDCTAPTETTAGAVHATNRFGCGLKNKKNTAPSLRATAARSPPRPRHALPPAAAAPSRAPSPRAAAACHRCVVALAVAARCHPSSRAPDLPSSRTRCRRVLPPPPTVAVRASTCRTRRRCVPPPAAAAPSRLPSPLAATRRRCVARWTRRRALAPLLPRRPCRPHAVKPREPRLLAGRGREEGS</sequence>
<evidence type="ECO:0000313" key="30">
    <source>
        <dbReference type="Proteomes" id="UP001341281"/>
    </source>
</evidence>
<dbReference type="InterPro" id="IPR008271">
    <property type="entry name" value="Ser/Thr_kinase_AS"/>
</dbReference>
<keyword evidence="15 25" id="KW-0067">ATP-binding</keyword>
<dbReference type="PANTHER" id="PTHR48053">
    <property type="entry name" value="LEUCINE RICH REPEAT FAMILY PROTEIN, EXPRESSED"/>
    <property type="match status" value="1"/>
</dbReference>
<evidence type="ECO:0000256" key="8">
    <source>
        <dbReference type="ARBA" id="ARBA00022614"/>
    </source>
</evidence>
<evidence type="ECO:0000256" key="18">
    <source>
        <dbReference type="ARBA" id="ARBA00023170"/>
    </source>
</evidence>
<dbReference type="InterPro" id="IPR001611">
    <property type="entry name" value="Leu-rich_rpt"/>
</dbReference>
<feature type="region of interest" description="Disordered" evidence="26">
    <location>
        <begin position="929"/>
        <end position="953"/>
    </location>
</feature>
<evidence type="ECO:0000256" key="14">
    <source>
        <dbReference type="ARBA" id="ARBA00022777"/>
    </source>
</evidence>
<evidence type="ECO:0000256" key="6">
    <source>
        <dbReference type="ARBA" id="ARBA00022527"/>
    </source>
</evidence>
<keyword evidence="19" id="KW-0325">Glycoprotein</keyword>
<dbReference type="PROSITE" id="PS50011">
    <property type="entry name" value="PROTEIN_KINASE_DOM"/>
    <property type="match status" value="1"/>
</dbReference>
<keyword evidence="9" id="KW-0808">Transferase</keyword>
<comment type="catalytic activity">
    <reaction evidence="21">
        <text>L-seryl-[protein] + ATP = O-phospho-L-seryl-[protein] + ADP + H(+)</text>
        <dbReference type="Rhea" id="RHEA:17989"/>
        <dbReference type="Rhea" id="RHEA-COMP:9863"/>
        <dbReference type="Rhea" id="RHEA-COMP:11604"/>
        <dbReference type="ChEBI" id="CHEBI:15378"/>
        <dbReference type="ChEBI" id="CHEBI:29999"/>
        <dbReference type="ChEBI" id="CHEBI:30616"/>
        <dbReference type="ChEBI" id="CHEBI:83421"/>
        <dbReference type="ChEBI" id="CHEBI:456216"/>
        <dbReference type="EC" id="2.7.11.1"/>
    </reaction>
</comment>
<dbReference type="GO" id="GO:0005789">
    <property type="term" value="C:endoplasmic reticulum membrane"/>
    <property type="evidence" value="ECO:0007669"/>
    <property type="project" value="UniProtKB-SubCell"/>
</dbReference>
<dbReference type="SMART" id="SM00220">
    <property type="entry name" value="S_TKc"/>
    <property type="match status" value="1"/>
</dbReference>
<dbReference type="Proteomes" id="UP001341281">
    <property type="component" value="Chromosome 10"/>
</dbReference>
<dbReference type="FunFam" id="3.80.10.10:FF:000095">
    <property type="entry name" value="LRR receptor-like serine/threonine-protein kinase GSO1"/>
    <property type="match status" value="1"/>
</dbReference>
<keyword evidence="30" id="KW-1185">Reference proteome</keyword>
<dbReference type="FunFam" id="1.10.510.10:FF:000358">
    <property type="entry name" value="Putative leucine-rich repeat receptor-like serine/threonine-protein kinase"/>
    <property type="match status" value="1"/>
</dbReference>
<evidence type="ECO:0000256" key="13">
    <source>
        <dbReference type="ARBA" id="ARBA00022741"/>
    </source>
</evidence>
<evidence type="ECO:0000256" key="3">
    <source>
        <dbReference type="ARBA" id="ARBA00008684"/>
    </source>
</evidence>
<dbReference type="Gene3D" id="3.80.10.10">
    <property type="entry name" value="Ribonuclease Inhibitor"/>
    <property type="match status" value="3"/>
</dbReference>
<feature type="domain" description="Protein kinase" evidence="28">
    <location>
        <begin position="427"/>
        <end position="732"/>
    </location>
</feature>
<dbReference type="Pfam" id="PF00560">
    <property type="entry name" value="LRR_1"/>
    <property type="match status" value="3"/>
</dbReference>
<proteinExistence type="inferred from homology"/>
<dbReference type="Pfam" id="PF00069">
    <property type="entry name" value="Pkinase"/>
    <property type="match status" value="1"/>
</dbReference>
<evidence type="ECO:0000256" key="12">
    <source>
        <dbReference type="ARBA" id="ARBA00022737"/>
    </source>
</evidence>
<keyword evidence="14" id="KW-0418">Kinase</keyword>
<dbReference type="EC" id="2.7.11.1" evidence="4"/>
<evidence type="ECO:0000256" key="5">
    <source>
        <dbReference type="ARBA" id="ARBA00022475"/>
    </source>
</evidence>
<dbReference type="SUPFAM" id="SSF56112">
    <property type="entry name" value="Protein kinase-like (PK-like)"/>
    <property type="match status" value="1"/>
</dbReference>
<evidence type="ECO:0000256" key="24">
    <source>
        <dbReference type="ARBA" id="ARBA00072040"/>
    </source>
</evidence>
<dbReference type="AlphaFoldDB" id="A0AAQ3UQ28"/>
<dbReference type="InterPro" id="IPR017441">
    <property type="entry name" value="Protein_kinase_ATP_BS"/>
</dbReference>
<dbReference type="GO" id="GO:0005886">
    <property type="term" value="C:plasma membrane"/>
    <property type="evidence" value="ECO:0007669"/>
    <property type="project" value="UniProtKB-SubCell"/>
</dbReference>
<accession>A0AAQ3UQ28</accession>
<feature type="region of interest" description="Disordered" evidence="26">
    <location>
        <begin position="794"/>
        <end position="828"/>
    </location>
</feature>
<feature type="compositionally biased region" description="Low complexity" evidence="26">
    <location>
        <begin position="799"/>
        <end position="810"/>
    </location>
</feature>
<evidence type="ECO:0000256" key="16">
    <source>
        <dbReference type="ARBA" id="ARBA00022989"/>
    </source>
</evidence>
<dbReference type="GO" id="GO:0005524">
    <property type="term" value="F:ATP binding"/>
    <property type="evidence" value="ECO:0007669"/>
    <property type="project" value="UniProtKB-UniRule"/>
</dbReference>
<keyword evidence="10" id="KW-0812">Transmembrane</keyword>
<feature type="compositionally biased region" description="Low complexity" evidence="26">
    <location>
        <begin position="818"/>
        <end position="828"/>
    </location>
</feature>
<dbReference type="PROSITE" id="PS00107">
    <property type="entry name" value="PROTEIN_KINASE_ATP"/>
    <property type="match status" value="1"/>
</dbReference>
<evidence type="ECO:0000256" key="7">
    <source>
        <dbReference type="ARBA" id="ARBA00022553"/>
    </source>
</evidence>
<evidence type="ECO:0000256" key="22">
    <source>
        <dbReference type="ARBA" id="ARBA00054320"/>
    </source>
</evidence>
<feature type="compositionally biased region" description="Basic and acidic residues" evidence="26">
    <location>
        <begin position="937"/>
        <end position="953"/>
    </location>
</feature>
<evidence type="ECO:0000259" key="28">
    <source>
        <dbReference type="PROSITE" id="PS50011"/>
    </source>
</evidence>
<comment type="similarity">
    <text evidence="3">Belongs to the protein kinase superfamily. Ser/Thr protein kinase family.</text>
</comment>
<evidence type="ECO:0000256" key="21">
    <source>
        <dbReference type="ARBA" id="ARBA00048679"/>
    </source>
</evidence>
<keyword evidence="18" id="KW-0675">Receptor</keyword>
<dbReference type="InterPro" id="IPR000719">
    <property type="entry name" value="Prot_kinase_dom"/>
</dbReference>
<evidence type="ECO:0000256" key="25">
    <source>
        <dbReference type="PROSITE-ProRule" id="PRU10141"/>
    </source>
</evidence>
<evidence type="ECO:0000256" key="1">
    <source>
        <dbReference type="ARBA" id="ARBA00004162"/>
    </source>
</evidence>
<evidence type="ECO:0000256" key="2">
    <source>
        <dbReference type="ARBA" id="ARBA00004389"/>
    </source>
</evidence>
<dbReference type="FunFam" id="3.30.200.20:FF:000432">
    <property type="entry name" value="LRR receptor-like serine/threonine-protein kinase EFR"/>
    <property type="match status" value="1"/>
</dbReference>
<dbReference type="GO" id="GO:0004674">
    <property type="term" value="F:protein serine/threonine kinase activity"/>
    <property type="evidence" value="ECO:0007669"/>
    <property type="project" value="UniProtKB-KW"/>
</dbReference>
<keyword evidence="17" id="KW-0472">Membrane</keyword>